<protein>
    <submittedName>
        <fullName evidence="1">Uncharacterized protein</fullName>
    </submittedName>
</protein>
<keyword evidence="2" id="KW-1185">Reference proteome</keyword>
<sequence length="73" mass="8280">MFLLYLRNETPEPPPYFINVPADEVDIVSIHGSFFYAAVDQDKPLDGALSFGQFIILRTIKSKNFYSAFGFIS</sequence>
<accession>A0A370G2C6</accession>
<comment type="caution">
    <text evidence="1">The sequence shown here is derived from an EMBL/GenBank/DDBJ whole genome shotgun (WGS) entry which is preliminary data.</text>
</comment>
<dbReference type="AlphaFoldDB" id="A0A370G2C6"/>
<proteinExistence type="predicted"/>
<dbReference type="RefSeq" id="WP_114747032.1">
    <property type="nucleotide sequence ID" value="NZ_QQAY01000019.1"/>
</dbReference>
<evidence type="ECO:0000313" key="2">
    <source>
        <dbReference type="Proteomes" id="UP000255326"/>
    </source>
</evidence>
<dbReference type="EMBL" id="QQAY01000019">
    <property type="protein sequence ID" value="RDI38021.1"/>
    <property type="molecule type" value="Genomic_DNA"/>
</dbReference>
<dbReference type="Proteomes" id="UP000255326">
    <property type="component" value="Unassembled WGS sequence"/>
</dbReference>
<reference evidence="1 2" key="1">
    <citation type="submission" date="2018-07" db="EMBL/GenBank/DDBJ databases">
        <title>Genomic Encyclopedia of Type Strains, Phase IV (KMG-IV): sequencing the most valuable type-strain genomes for metagenomic binning, comparative biology and taxonomic classification.</title>
        <authorList>
            <person name="Goeker M."/>
        </authorList>
    </citation>
    <scope>NUCLEOTIDE SEQUENCE [LARGE SCALE GENOMIC DNA]</scope>
    <source>
        <strain evidence="1 2">DSM 25281</strain>
    </source>
</reference>
<name>A0A370G2C6_9BACI</name>
<organism evidence="1 2">
    <name type="scientific">Falsibacillus pallidus</name>
    <dbReference type="NCBI Taxonomy" id="493781"/>
    <lineage>
        <taxon>Bacteria</taxon>
        <taxon>Bacillati</taxon>
        <taxon>Bacillota</taxon>
        <taxon>Bacilli</taxon>
        <taxon>Bacillales</taxon>
        <taxon>Bacillaceae</taxon>
        <taxon>Falsibacillus</taxon>
    </lineage>
</organism>
<evidence type="ECO:0000313" key="1">
    <source>
        <dbReference type="EMBL" id="RDI38021.1"/>
    </source>
</evidence>
<gene>
    <name evidence="1" type="ORF">DFR59_11933</name>
</gene>